<gene>
    <name evidence="3" type="ORF">M404DRAFT_1004408</name>
</gene>
<evidence type="ECO:0000313" key="4">
    <source>
        <dbReference type="Proteomes" id="UP000054217"/>
    </source>
</evidence>
<evidence type="ECO:0000313" key="3">
    <source>
        <dbReference type="EMBL" id="KIN99691.1"/>
    </source>
</evidence>
<organism evidence="3 4">
    <name type="scientific">Pisolithus tinctorius Marx 270</name>
    <dbReference type="NCBI Taxonomy" id="870435"/>
    <lineage>
        <taxon>Eukaryota</taxon>
        <taxon>Fungi</taxon>
        <taxon>Dikarya</taxon>
        <taxon>Basidiomycota</taxon>
        <taxon>Agaricomycotina</taxon>
        <taxon>Agaricomycetes</taxon>
        <taxon>Agaricomycetidae</taxon>
        <taxon>Boletales</taxon>
        <taxon>Sclerodermatineae</taxon>
        <taxon>Pisolithaceae</taxon>
        <taxon>Pisolithus</taxon>
    </lineage>
</organism>
<evidence type="ECO:0000256" key="2">
    <source>
        <dbReference type="SAM" id="SignalP"/>
    </source>
</evidence>
<dbReference type="AlphaFoldDB" id="A0A0C3JQA8"/>
<sequence length="84" mass="8508">MRLALLSFIVAPLLTVVAGAAGNTGTYGLSNLAKRQEDVACIAAGEHCCIDEQCEPCCEGTCVPKDSSSSGSDAIVGKCPSQSS</sequence>
<feature type="chain" id="PRO_5002175501" evidence="2">
    <location>
        <begin position="20"/>
        <end position="84"/>
    </location>
</feature>
<dbReference type="HOGENOM" id="CLU_193186_0_0_1"/>
<feature type="region of interest" description="Disordered" evidence="1">
    <location>
        <begin position="62"/>
        <end position="84"/>
    </location>
</feature>
<keyword evidence="2" id="KW-0732">Signal</keyword>
<reference evidence="4" key="2">
    <citation type="submission" date="2015-01" db="EMBL/GenBank/DDBJ databases">
        <title>Evolutionary Origins and Diversification of the Mycorrhizal Mutualists.</title>
        <authorList>
            <consortium name="DOE Joint Genome Institute"/>
            <consortium name="Mycorrhizal Genomics Consortium"/>
            <person name="Kohler A."/>
            <person name="Kuo A."/>
            <person name="Nagy L.G."/>
            <person name="Floudas D."/>
            <person name="Copeland A."/>
            <person name="Barry K.W."/>
            <person name="Cichocki N."/>
            <person name="Veneault-Fourrey C."/>
            <person name="LaButti K."/>
            <person name="Lindquist E.A."/>
            <person name="Lipzen A."/>
            <person name="Lundell T."/>
            <person name="Morin E."/>
            <person name="Murat C."/>
            <person name="Riley R."/>
            <person name="Ohm R."/>
            <person name="Sun H."/>
            <person name="Tunlid A."/>
            <person name="Henrissat B."/>
            <person name="Grigoriev I.V."/>
            <person name="Hibbett D.S."/>
            <person name="Martin F."/>
        </authorList>
    </citation>
    <scope>NUCLEOTIDE SEQUENCE [LARGE SCALE GENOMIC DNA]</scope>
    <source>
        <strain evidence="4">Marx 270</strain>
    </source>
</reference>
<accession>A0A0C3JQA8</accession>
<dbReference type="Proteomes" id="UP000054217">
    <property type="component" value="Unassembled WGS sequence"/>
</dbReference>
<name>A0A0C3JQA8_PISTI</name>
<dbReference type="InParanoid" id="A0A0C3JQA8"/>
<evidence type="ECO:0000256" key="1">
    <source>
        <dbReference type="SAM" id="MobiDB-lite"/>
    </source>
</evidence>
<proteinExistence type="predicted"/>
<keyword evidence="4" id="KW-1185">Reference proteome</keyword>
<dbReference type="OrthoDB" id="2644032at2759"/>
<protein>
    <submittedName>
        <fullName evidence="3">Uncharacterized protein</fullName>
    </submittedName>
</protein>
<reference evidence="3 4" key="1">
    <citation type="submission" date="2014-04" db="EMBL/GenBank/DDBJ databases">
        <authorList>
            <consortium name="DOE Joint Genome Institute"/>
            <person name="Kuo A."/>
            <person name="Kohler A."/>
            <person name="Costa M.D."/>
            <person name="Nagy L.G."/>
            <person name="Floudas D."/>
            <person name="Copeland A."/>
            <person name="Barry K.W."/>
            <person name="Cichocki N."/>
            <person name="Veneault-Fourrey C."/>
            <person name="LaButti K."/>
            <person name="Lindquist E.A."/>
            <person name="Lipzen A."/>
            <person name="Lundell T."/>
            <person name="Morin E."/>
            <person name="Murat C."/>
            <person name="Sun H."/>
            <person name="Tunlid A."/>
            <person name="Henrissat B."/>
            <person name="Grigoriev I.V."/>
            <person name="Hibbett D.S."/>
            <person name="Martin F."/>
            <person name="Nordberg H.P."/>
            <person name="Cantor M.N."/>
            <person name="Hua S.X."/>
        </authorList>
    </citation>
    <scope>NUCLEOTIDE SEQUENCE [LARGE SCALE GENOMIC DNA]</scope>
    <source>
        <strain evidence="3 4">Marx 270</strain>
    </source>
</reference>
<feature type="signal peptide" evidence="2">
    <location>
        <begin position="1"/>
        <end position="19"/>
    </location>
</feature>
<dbReference type="EMBL" id="KN832002">
    <property type="protein sequence ID" value="KIN99691.1"/>
    <property type="molecule type" value="Genomic_DNA"/>
</dbReference>